<comment type="caution">
    <text evidence="2">The sequence shown here is derived from an EMBL/GenBank/DDBJ whole genome shotgun (WGS) entry which is preliminary data.</text>
</comment>
<protein>
    <submittedName>
        <fullName evidence="2">Uncharacterized protein</fullName>
    </submittedName>
</protein>
<accession>A0AAU9K446</accession>
<gene>
    <name evidence="2" type="ORF">BSTOLATCC_MIC61194</name>
</gene>
<proteinExistence type="predicted"/>
<keyword evidence="3" id="KW-1185">Reference proteome</keyword>
<dbReference type="Proteomes" id="UP001162131">
    <property type="component" value="Unassembled WGS sequence"/>
</dbReference>
<evidence type="ECO:0000313" key="2">
    <source>
        <dbReference type="EMBL" id="CAG9334582.1"/>
    </source>
</evidence>
<name>A0AAU9K446_9CILI</name>
<keyword evidence="1" id="KW-1133">Transmembrane helix</keyword>
<evidence type="ECO:0000313" key="3">
    <source>
        <dbReference type="Proteomes" id="UP001162131"/>
    </source>
</evidence>
<evidence type="ECO:0000256" key="1">
    <source>
        <dbReference type="SAM" id="Phobius"/>
    </source>
</evidence>
<feature type="transmembrane region" description="Helical" evidence="1">
    <location>
        <begin position="53"/>
        <end position="74"/>
    </location>
</feature>
<dbReference type="EMBL" id="CAJZBQ010000058">
    <property type="protein sequence ID" value="CAG9334582.1"/>
    <property type="molecule type" value="Genomic_DNA"/>
</dbReference>
<organism evidence="2 3">
    <name type="scientific">Blepharisma stoltei</name>
    <dbReference type="NCBI Taxonomy" id="1481888"/>
    <lineage>
        <taxon>Eukaryota</taxon>
        <taxon>Sar</taxon>
        <taxon>Alveolata</taxon>
        <taxon>Ciliophora</taxon>
        <taxon>Postciliodesmatophora</taxon>
        <taxon>Heterotrichea</taxon>
        <taxon>Heterotrichida</taxon>
        <taxon>Blepharismidae</taxon>
        <taxon>Blepharisma</taxon>
    </lineage>
</organism>
<sequence length="96" mass="11406">MRMLGQRNGALTSHWKDIGAIMEALRKFLWVGLGLGIYHQKSLEEKLLWLKNVFTRLCIFLVKLKLFLFLLLIWHCWYDSVVDTTIDGSDMWRSFE</sequence>
<dbReference type="AlphaFoldDB" id="A0AAU9K446"/>
<keyword evidence="1" id="KW-0472">Membrane</keyword>
<keyword evidence="1" id="KW-0812">Transmembrane</keyword>
<reference evidence="2" key="1">
    <citation type="submission" date="2021-09" db="EMBL/GenBank/DDBJ databases">
        <authorList>
            <consortium name="AG Swart"/>
            <person name="Singh M."/>
            <person name="Singh A."/>
            <person name="Seah K."/>
            <person name="Emmerich C."/>
        </authorList>
    </citation>
    <scope>NUCLEOTIDE SEQUENCE</scope>
    <source>
        <strain evidence="2">ATCC30299</strain>
    </source>
</reference>